<dbReference type="InterPro" id="IPR050706">
    <property type="entry name" value="Cyclic-di-GMP_PDE-like"/>
</dbReference>
<dbReference type="InterPro" id="IPR000160">
    <property type="entry name" value="GGDEF_dom"/>
</dbReference>
<dbReference type="InterPro" id="IPR001633">
    <property type="entry name" value="EAL_dom"/>
</dbReference>
<comment type="caution">
    <text evidence="3">The sequence shown here is derived from an EMBL/GenBank/DDBJ whole genome shotgun (WGS) entry which is preliminary data.</text>
</comment>
<evidence type="ECO:0000259" key="1">
    <source>
        <dbReference type="PROSITE" id="PS50883"/>
    </source>
</evidence>
<dbReference type="AlphaFoldDB" id="A0AA94FBM9"/>
<evidence type="ECO:0008006" key="5">
    <source>
        <dbReference type="Google" id="ProtNLM"/>
    </source>
</evidence>
<dbReference type="PANTHER" id="PTHR33121">
    <property type="entry name" value="CYCLIC DI-GMP PHOSPHODIESTERASE PDEF"/>
    <property type="match status" value="1"/>
</dbReference>
<dbReference type="EMBL" id="NXIG01000001">
    <property type="protein sequence ID" value="RXI33162.1"/>
    <property type="molecule type" value="Genomic_DNA"/>
</dbReference>
<protein>
    <recommendedName>
        <fullName evidence="5">Diguanylate phosphodiesterase</fullName>
    </recommendedName>
</protein>
<dbReference type="SMART" id="SM00052">
    <property type="entry name" value="EAL"/>
    <property type="match status" value="1"/>
</dbReference>
<dbReference type="PROSITE" id="PS50883">
    <property type="entry name" value="EAL"/>
    <property type="match status" value="1"/>
</dbReference>
<dbReference type="PANTHER" id="PTHR33121:SF79">
    <property type="entry name" value="CYCLIC DI-GMP PHOSPHODIESTERASE PDED-RELATED"/>
    <property type="match status" value="1"/>
</dbReference>
<evidence type="ECO:0000259" key="2">
    <source>
        <dbReference type="PROSITE" id="PS50887"/>
    </source>
</evidence>
<gene>
    <name evidence="3" type="ORF">CP962_00310</name>
</gene>
<dbReference type="Gene3D" id="3.30.70.270">
    <property type="match status" value="1"/>
</dbReference>
<dbReference type="PROSITE" id="PS50887">
    <property type="entry name" value="GGDEF"/>
    <property type="match status" value="1"/>
</dbReference>
<dbReference type="Proteomes" id="UP000290588">
    <property type="component" value="Unassembled WGS sequence"/>
</dbReference>
<dbReference type="InterPro" id="IPR043128">
    <property type="entry name" value="Rev_trsase/Diguanyl_cyclase"/>
</dbReference>
<accession>A0AA94FBM9</accession>
<dbReference type="InterPro" id="IPR035919">
    <property type="entry name" value="EAL_sf"/>
</dbReference>
<dbReference type="SUPFAM" id="SSF55073">
    <property type="entry name" value="Nucleotide cyclase"/>
    <property type="match status" value="1"/>
</dbReference>
<reference evidence="3 4" key="1">
    <citation type="submission" date="2017-09" db="EMBL/GenBank/DDBJ databases">
        <title>Genomics of the genus Arcobacter.</title>
        <authorList>
            <person name="Perez-Cataluna A."/>
            <person name="Figueras M.J."/>
            <person name="Salas-Masso N."/>
        </authorList>
    </citation>
    <scope>NUCLEOTIDE SEQUENCE [LARGE SCALE GENOMIC DNA]</scope>
    <source>
        <strain evidence="3 4">CECT 7837</strain>
    </source>
</reference>
<dbReference type="Gene3D" id="3.20.20.450">
    <property type="entry name" value="EAL domain"/>
    <property type="match status" value="1"/>
</dbReference>
<dbReference type="Pfam" id="PF00563">
    <property type="entry name" value="EAL"/>
    <property type="match status" value="1"/>
</dbReference>
<sequence>MVEHLTQFTDNKEFEINLPNRKEFLEDNKKNKFNKVAIFDVNGFGNINHYYGYDFGEKVLKIISLRLENRFLNSKIYYLGADIFASASSEDISKDRFIQTIKSIIWYFGYSPIEVDGFKVYIPLRVGVAINYPELLFTAEFALKQTKVVKHNLVIYDAEQHHICHPNSLSIEQDLYWEGQIIEAVRKDKFEIFAQLISNQFEKKYEILVRMKNSKGEVISPYFFINRAKKINLYSEITKKVIQKSFEYFENKNIEFSINLSISDILEKDVVDFLIQKIYEFDIGHSLTIEITESEGIDNIEEVISFIKIVKNLGVKIAIDDFGTGYSNFSYLVRLQADFIKLDGSIIQDINKTKSAKAVVEAIVFFAKKIGIKTVAEFVSSKEIYETCKELEIDYFQGYWFDEPKNVKELK</sequence>
<evidence type="ECO:0000313" key="4">
    <source>
        <dbReference type="Proteomes" id="UP000290588"/>
    </source>
</evidence>
<dbReference type="GO" id="GO:0071111">
    <property type="term" value="F:cyclic-guanylate-specific phosphodiesterase activity"/>
    <property type="evidence" value="ECO:0007669"/>
    <property type="project" value="InterPro"/>
</dbReference>
<organism evidence="3 4">
    <name type="scientific">Arcobacter ellisii</name>
    <dbReference type="NCBI Taxonomy" id="913109"/>
    <lineage>
        <taxon>Bacteria</taxon>
        <taxon>Pseudomonadati</taxon>
        <taxon>Campylobacterota</taxon>
        <taxon>Epsilonproteobacteria</taxon>
        <taxon>Campylobacterales</taxon>
        <taxon>Arcobacteraceae</taxon>
        <taxon>Arcobacter</taxon>
    </lineage>
</organism>
<name>A0AA94FBM9_9BACT</name>
<feature type="domain" description="EAL" evidence="1">
    <location>
        <begin position="174"/>
        <end position="411"/>
    </location>
</feature>
<proteinExistence type="predicted"/>
<feature type="domain" description="GGDEF" evidence="2">
    <location>
        <begin position="32"/>
        <end position="158"/>
    </location>
</feature>
<evidence type="ECO:0000313" key="3">
    <source>
        <dbReference type="EMBL" id="RXI33162.1"/>
    </source>
</evidence>
<dbReference type="InterPro" id="IPR029787">
    <property type="entry name" value="Nucleotide_cyclase"/>
</dbReference>
<dbReference type="CDD" id="cd01948">
    <property type="entry name" value="EAL"/>
    <property type="match status" value="1"/>
</dbReference>
<dbReference type="SUPFAM" id="SSF141868">
    <property type="entry name" value="EAL domain-like"/>
    <property type="match status" value="1"/>
</dbReference>